<dbReference type="PROSITE" id="PS51257">
    <property type="entry name" value="PROKAR_LIPOPROTEIN"/>
    <property type="match status" value="1"/>
</dbReference>
<organism evidence="2">
    <name type="scientific">Oceaniferula spumae</name>
    <dbReference type="NCBI Taxonomy" id="2979115"/>
    <lineage>
        <taxon>Bacteria</taxon>
        <taxon>Pseudomonadati</taxon>
        <taxon>Verrucomicrobiota</taxon>
        <taxon>Verrucomicrobiia</taxon>
        <taxon>Verrucomicrobiales</taxon>
        <taxon>Verrucomicrobiaceae</taxon>
        <taxon>Oceaniferula</taxon>
    </lineage>
</organism>
<evidence type="ECO:0000313" key="2">
    <source>
        <dbReference type="EMBL" id="BDS05609.1"/>
    </source>
</evidence>
<reference evidence="2" key="1">
    <citation type="submission" date="2024-07" db="EMBL/GenBank/DDBJ databases">
        <title>Complete genome sequence of Verrucomicrobiaceae bacterium NT6N.</title>
        <authorList>
            <person name="Huang C."/>
            <person name="Takami H."/>
            <person name="Hamasaki K."/>
        </authorList>
    </citation>
    <scope>NUCLEOTIDE SEQUENCE</scope>
    <source>
        <strain evidence="2">NT6N</strain>
    </source>
</reference>
<dbReference type="EMBL" id="AP026866">
    <property type="protein sequence ID" value="BDS05609.1"/>
    <property type="molecule type" value="Genomic_DNA"/>
</dbReference>
<feature type="chain" id="PRO_5043636138" description="Lipoprotein" evidence="1">
    <location>
        <begin position="23"/>
        <end position="146"/>
    </location>
</feature>
<sequence>MKTVLFLSLPLFALLASCSSTPTSRIQKNPALYSALSSKHQSLVSEGKIDRGMTKPAVFLAMGHPDGKTDGNKDGKPYERWDYTVTVPTYHNSFSPYYGFGGGRYGRYTRYGVDFIPSVHYEQRRGSTVYFNSGKVTGWDFVRHNF</sequence>
<dbReference type="KEGG" id="osu:NT6N_06490"/>
<name>A0AAT9FI40_9BACT</name>
<accession>A0AAT9FI40</accession>
<evidence type="ECO:0000256" key="1">
    <source>
        <dbReference type="SAM" id="SignalP"/>
    </source>
</evidence>
<dbReference type="AlphaFoldDB" id="A0AAT9FI40"/>
<evidence type="ECO:0008006" key="3">
    <source>
        <dbReference type="Google" id="ProtNLM"/>
    </source>
</evidence>
<protein>
    <recommendedName>
        <fullName evidence="3">Lipoprotein</fullName>
    </recommendedName>
</protein>
<gene>
    <name evidence="2" type="ORF">NT6N_06490</name>
</gene>
<proteinExistence type="predicted"/>
<keyword evidence="1" id="KW-0732">Signal</keyword>
<feature type="signal peptide" evidence="1">
    <location>
        <begin position="1"/>
        <end position="22"/>
    </location>
</feature>